<dbReference type="AlphaFoldDB" id="A0A0C9LRN6"/>
<keyword evidence="2 4" id="KW-0689">Ribosomal protein</keyword>
<dbReference type="GO" id="GO:1990904">
    <property type="term" value="C:ribonucleoprotein complex"/>
    <property type="evidence" value="ECO:0007669"/>
    <property type="project" value="UniProtKB-KW"/>
</dbReference>
<sequence length="169" mass="19062">MAQRNYSSTQQHTTLRLMIRWNHQYARSSMDVILQMDVISDDEHGHLDCMDASNDIIAKKDVAGKPSSSSGGKKAKKKWSAKKVKDKSNNLVILDKPTYDRLFKEVPTYKLISQSVLVDRLKLNGSLARIAIRELEAQGLIKAISRHHSQVIYTRATGDEKKPVAADEE</sequence>
<dbReference type="STRING" id="91626.A0A0C9LRN6"/>
<protein>
    <recommendedName>
        <fullName evidence="4">40S ribosomal protein S25</fullName>
    </recommendedName>
</protein>
<dbReference type="Pfam" id="PF03297">
    <property type="entry name" value="Ribosomal_S25"/>
    <property type="match status" value="1"/>
</dbReference>
<gene>
    <name evidence="6" type="ORF">MAM1_0018d01661</name>
</gene>
<dbReference type="EMBL" id="DF836307">
    <property type="protein sequence ID" value="GAN02220.1"/>
    <property type="molecule type" value="Genomic_DNA"/>
</dbReference>
<accession>A0A0C9LRN6</accession>
<dbReference type="InterPro" id="IPR004977">
    <property type="entry name" value="Ribosomal_eS25"/>
</dbReference>
<keyword evidence="3 4" id="KW-0687">Ribonucleoprotein</keyword>
<organism evidence="6">
    <name type="scientific">Mucor ambiguus</name>
    <dbReference type="NCBI Taxonomy" id="91626"/>
    <lineage>
        <taxon>Eukaryota</taxon>
        <taxon>Fungi</taxon>
        <taxon>Fungi incertae sedis</taxon>
        <taxon>Mucoromycota</taxon>
        <taxon>Mucoromycotina</taxon>
        <taxon>Mucoromycetes</taxon>
        <taxon>Mucorales</taxon>
        <taxon>Mucorineae</taxon>
        <taxon>Mucoraceae</taxon>
        <taxon>Mucor</taxon>
    </lineage>
</organism>
<feature type="region of interest" description="Disordered" evidence="5">
    <location>
        <begin position="62"/>
        <end position="82"/>
    </location>
</feature>
<proteinExistence type="inferred from homology"/>
<evidence type="ECO:0000256" key="3">
    <source>
        <dbReference type="ARBA" id="ARBA00023274"/>
    </source>
</evidence>
<evidence type="ECO:0000256" key="2">
    <source>
        <dbReference type="ARBA" id="ARBA00022980"/>
    </source>
</evidence>
<dbReference type="OrthoDB" id="10263513at2759"/>
<comment type="similarity">
    <text evidence="1 4">Belongs to the eukaryotic ribosomal protein eS25 family.</text>
</comment>
<name>A0A0C9LRN6_9FUNG</name>
<reference evidence="6" key="1">
    <citation type="submission" date="2014-09" db="EMBL/GenBank/DDBJ databases">
        <title>Draft genome sequence of an oleaginous Mucoromycotina fungus Mucor ambiguus NBRC6742.</title>
        <authorList>
            <person name="Takeda I."/>
            <person name="Yamane N."/>
            <person name="Morita T."/>
            <person name="Tamano K."/>
            <person name="Machida M."/>
            <person name="Baker S."/>
            <person name="Koike H."/>
        </authorList>
    </citation>
    <scope>NUCLEOTIDE SEQUENCE</scope>
    <source>
        <strain evidence="6">NBRC 6742</strain>
    </source>
</reference>
<keyword evidence="7" id="KW-1185">Reference proteome</keyword>
<dbReference type="FunFam" id="3.30.63.20:FF:000001">
    <property type="entry name" value="40S ribosomal protein S25"/>
    <property type="match status" value="1"/>
</dbReference>
<evidence type="ECO:0000313" key="7">
    <source>
        <dbReference type="Proteomes" id="UP000053815"/>
    </source>
</evidence>
<dbReference type="PANTHER" id="PTHR12850">
    <property type="entry name" value="40S RIBOSOMAL PROTEIN S25"/>
    <property type="match status" value="1"/>
</dbReference>
<evidence type="ECO:0000256" key="4">
    <source>
        <dbReference type="RuleBase" id="RU366057"/>
    </source>
</evidence>
<evidence type="ECO:0000256" key="5">
    <source>
        <dbReference type="SAM" id="MobiDB-lite"/>
    </source>
</evidence>
<evidence type="ECO:0000313" key="6">
    <source>
        <dbReference type="EMBL" id="GAN02220.1"/>
    </source>
</evidence>
<dbReference type="GO" id="GO:0005840">
    <property type="term" value="C:ribosome"/>
    <property type="evidence" value="ECO:0007669"/>
    <property type="project" value="UniProtKB-KW"/>
</dbReference>
<dbReference type="Gene3D" id="3.30.63.20">
    <property type="match status" value="1"/>
</dbReference>
<evidence type="ECO:0000256" key="1">
    <source>
        <dbReference type="ARBA" id="ARBA00009106"/>
    </source>
</evidence>
<dbReference type="Proteomes" id="UP000053815">
    <property type="component" value="Unassembled WGS sequence"/>
</dbReference>
<feature type="compositionally biased region" description="Basic residues" evidence="5">
    <location>
        <begin position="73"/>
        <end position="82"/>
    </location>
</feature>